<organism evidence="2 3">
    <name type="scientific">Candidatus Opimibacter skivensis</name>
    <dbReference type="NCBI Taxonomy" id="2982028"/>
    <lineage>
        <taxon>Bacteria</taxon>
        <taxon>Pseudomonadati</taxon>
        <taxon>Bacteroidota</taxon>
        <taxon>Saprospiria</taxon>
        <taxon>Saprospirales</taxon>
        <taxon>Saprospiraceae</taxon>
        <taxon>Candidatus Opimibacter</taxon>
    </lineage>
</organism>
<gene>
    <name evidence="2" type="ORF">IPP15_13970</name>
</gene>
<dbReference type="InterPro" id="IPR055259">
    <property type="entry name" value="YkvP/CgeB_Glyco_trans-like"/>
</dbReference>
<dbReference type="EMBL" id="JADKGY010000020">
    <property type="protein sequence ID" value="MBK9983469.1"/>
    <property type="molecule type" value="Genomic_DNA"/>
</dbReference>
<protein>
    <submittedName>
        <fullName evidence="2">Glycosyltransferase family 1 protein</fullName>
    </submittedName>
</protein>
<evidence type="ECO:0000313" key="3">
    <source>
        <dbReference type="Proteomes" id="UP000808337"/>
    </source>
</evidence>
<accession>A0A9D7XNK3</accession>
<dbReference type="Proteomes" id="UP000808337">
    <property type="component" value="Unassembled WGS sequence"/>
</dbReference>
<dbReference type="AlphaFoldDB" id="A0A9D7XNK3"/>
<evidence type="ECO:0000259" key="1">
    <source>
        <dbReference type="Pfam" id="PF13524"/>
    </source>
</evidence>
<comment type="caution">
    <text evidence="2">The sequence shown here is derived from an EMBL/GenBank/DDBJ whole genome shotgun (WGS) entry which is preliminary data.</text>
</comment>
<feature type="domain" description="Spore protein YkvP/CgeB glycosyl transferase-like" evidence="1">
    <location>
        <begin position="188"/>
        <end position="334"/>
    </location>
</feature>
<dbReference type="Pfam" id="PF13524">
    <property type="entry name" value="Glyco_trans_1_2"/>
    <property type="match status" value="1"/>
</dbReference>
<proteinExistence type="predicted"/>
<sequence length="341" mass="39447">MITTTHQSNTIASYYSKHLASDPSVKLIPAYSFDLEDDYIQKGLWAKVSVHLRPQILTKLVSAYLEDLVQKNTPDALLIIKGQFVSPSFLEKMKKKGIYLINYNPDHPLYFETDAPGNRNVKESIELYDLIFTYSSVIKNEISIRLPLSRIEILPFGYEDSYYSSNLISDSELIRKVVFAGTADKTRSEFIKELVKNEIYVDVYGGGFNRYFTSASPYLTICPSVSGLEYFSLLQRYMISMNLYRQQNKGGHNMRSFEIPSVGGLQLVEYSDQMNQFFMNKEEVFLYKNPEDVYDLIYNINQMTNAQLMEMKKTTRAKTLNSKYSYKDRAMEFMKVVNSII</sequence>
<name>A0A9D7XNK3_9BACT</name>
<reference evidence="2 3" key="1">
    <citation type="submission" date="2020-10" db="EMBL/GenBank/DDBJ databases">
        <title>Connecting structure to function with the recovery of over 1000 high-quality activated sludge metagenome-assembled genomes encoding full-length rRNA genes using long-read sequencing.</title>
        <authorList>
            <person name="Singleton C.M."/>
            <person name="Petriglieri F."/>
            <person name="Kristensen J.M."/>
            <person name="Kirkegaard R.H."/>
            <person name="Michaelsen T.Y."/>
            <person name="Andersen M.H."/>
            <person name="Karst S.M."/>
            <person name="Dueholm M.S."/>
            <person name="Nielsen P.H."/>
            <person name="Albertsen M."/>
        </authorList>
    </citation>
    <scope>NUCLEOTIDE SEQUENCE [LARGE SCALE GENOMIC DNA]</scope>
    <source>
        <strain evidence="2">Ribe_18-Q3-R11-54_MAXAC.273</strain>
    </source>
</reference>
<evidence type="ECO:0000313" key="2">
    <source>
        <dbReference type="EMBL" id="MBK9983469.1"/>
    </source>
</evidence>